<feature type="region of interest" description="Disordered" evidence="2">
    <location>
        <begin position="462"/>
        <end position="491"/>
    </location>
</feature>
<feature type="compositionally biased region" description="Acidic residues" evidence="2">
    <location>
        <begin position="480"/>
        <end position="491"/>
    </location>
</feature>
<dbReference type="GeneID" id="19188211"/>
<dbReference type="PANTHER" id="PTHR10758">
    <property type="entry name" value="26S PROTEASOME NON-ATPASE REGULATORY SUBUNIT 3/COP9 SIGNALOSOME COMPLEX SUBUNIT 3"/>
    <property type="match status" value="1"/>
</dbReference>
<evidence type="ECO:0000313" key="5">
    <source>
        <dbReference type="Proteomes" id="UP000019471"/>
    </source>
</evidence>
<dbReference type="InterPro" id="IPR055089">
    <property type="entry name" value="COP9_N"/>
</dbReference>
<proteinExistence type="predicted"/>
<accession>W9X9W1</accession>
<evidence type="ECO:0000313" key="4">
    <source>
        <dbReference type="EMBL" id="EXJ73721.1"/>
    </source>
</evidence>
<organism evidence="4 5">
    <name type="scientific">Cladophialophora psammophila CBS 110553</name>
    <dbReference type="NCBI Taxonomy" id="1182543"/>
    <lineage>
        <taxon>Eukaryota</taxon>
        <taxon>Fungi</taxon>
        <taxon>Dikarya</taxon>
        <taxon>Ascomycota</taxon>
        <taxon>Pezizomycotina</taxon>
        <taxon>Eurotiomycetes</taxon>
        <taxon>Chaetothyriomycetidae</taxon>
        <taxon>Chaetothyriales</taxon>
        <taxon>Herpotrichiellaceae</taxon>
        <taxon>Cladophialophora</taxon>
    </lineage>
</organism>
<dbReference type="PANTHER" id="PTHR10758:SF1">
    <property type="entry name" value="COP9 SIGNALOSOME COMPLEX SUBUNIT 3"/>
    <property type="match status" value="1"/>
</dbReference>
<keyword evidence="1" id="KW-0963">Cytoplasm</keyword>
<dbReference type="eggNOG" id="KOG2582">
    <property type="taxonomic scope" value="Eukaryota"/>
</dbReference>
<dbReference type="InterPro" id="IPR050756">
    <property type="entry name" value="CSN3"/>
</dbReference>
<dbReference type="GO" id="GO:0008180">
    <property type="term" value="C:COP9 signalosome"/>
    <property type="evidence" value="ECO:0007669"/>
    <property type="project" value="TreeGrafter"/>
</dbReference>
<evidence type="ECO:0000256" key="1">
    <source>
        <dbReference type="ARBA" id="ARBA00022490"/>
    </source>
</evidence>
<dbReference type="GO" id="GO:0006511">
    <property type="term" value="P:ubiquitin-dependent protein catabolic process"/>
    <property type="evidence" value="ECO:0007669"/>
    <property type="project" value="TreeGrafter"/>
</dbReference>
<reference evidence="4 5" key="1">
    <citation type="submission" date="2013-03" db="EMBL/GenBank/DDBJ databases">
        <title>The Genome Sequence of Cladophialophora psammophila CBS 110553.</title>
        <authorList>
            <consortium name="The Broad Institute Genomics Platform"/>
            <person name="Cuomo C."/>
            <person name="de Hoog S."/>
            <person name="Gorbushina A."/>
            <person name="Walker B."/>
            <person name="Young S.K."/>
            <person name="Zeng Q."/>
            <person name="Gargeya S."/>
            <person name="Fitzgerald M."/>
            <person name="Haas B."/>
            <person name="Abouelleil A."/>
            <person name="Allen A.W."/>
            <person name="Alvarado L."/>
            <person name="Arachchi H.M."/>
            <person name="Berlin A.M."/>
            <person name="Chapman S.B."/>
            <person name="Gainer-Dewar J."/>
            <person name="Goldberg J."/>
            <person name="Griggs A."/>
            <person name="Gujja S."/>
            <person name="Hansen M."/>
            <person name="Howarth C."/>
            <person name="Imamovic A."/>
            <person name="Ireland A."/>
            <person name="Larimer J."/>
            <person name="McCowan C."/>
            <person name="Murphy C."/>
            <person name="Pearson M."/>
            <person name="Poon T.W."/>
            <person name="Priest M."/>
            <person name="Roberts A."/>
            <person name="Saif S."/>
            <person name="Shea T."/>
            <person name="Sisk P."/>
            <person name="Sykes S."/>
            <person name="Wortman J."/>
            <person name="Nusbaum C."/>
            <person name="Birren B."/>
        </authorList>
    </citation>
    <scope>NUCLEOTIDE SEQUENCE [LARGE SCALE GENOMIC DNA]</scope>
    <source>
        <strain evidence="4 5">CBS 110553</strain>
    </source>
</reference>
<evidence type="ECO:0000259" key="3">
    <source>
        <dbReference type="Pfam" id="PF22788"/>
    </source>
</evidence>
<dbReference type="RefSeq" id="XP_007742284.1">
    <property type="nucleotide sequence ID" value="XM_007744094.1"/>
</dbReference>
<dbReference type="AlphaFoldDB" id="W9X9W1"/>
<dbReference type="OrthoDB" id="29061at2759"/>
<dbReference type="EMBL" id="AMGX01000004">
    <property type="protein sequence ID" value="EXJ73721.1"/>
    <property type="molecule type" value="Genomic_DNA"/>
</dbReference>
<dbReference type="HOGENOM" id="CLU_028825_1_1_1"/>
<dbReference type="Pfam" id="PF22788">
    <property type="entry name" value="COP9_hel_rpt"/>
    <property type="match status" value="1"/>
</dbReference>
<dbReference type="Proteomes" id="UP000019471">
    <property type="component" value="Unassembled WGS sequence"/>
</dbReference>
<comment type="caution">
    <text evidence="4">The sequence shown here is derived from an EMBL/GenBank/DDBJ whole genome shotgun (WGS) entry which is preliminary data.</text>
</comment>
<feature type="domain" description="COP9 signalosome complex subunit 3 N-terminal helical repeats" evidence="3">
    <location>
        <begin position="92"/>
        <end position="289"/>
    </location>
</feature>
<name>W9X9W1_9EURO</name>
<sequence length="491" mass="54143">MDRLLAESAALVSIPLPQEEDRYDKAAKALVAKLSKLSPLELAPAKDDLDATPPFSHTILYTYILVAGIEASAASGKAPPRQLPSTALPEGALWPYITQLLFEFDPIQTRYCGIQFMRIVDCVALGAEQTANYVPAIQLLHHVILRLDNTSSTLTSTHRAFLRLCLLSQAYAEAVHILDQPIYHIPSRHDTRTNRCLCSDSDQTWIFLSPGTGLSQPITSRTYLEYYLMGGMCYMALRRYKDALFFLEVVLTAPTLQNIASAIMVEAYKKWLFVGLLLTGTTPPIPKSVGSNAIRHIRALAKPYESVAEAFKGSNIGQLRAEIEAGNHIWQDDGNYGLAIEVYQAFRKFAVQKLSRTFAALSIAEVAKRTSPDPSDIAETKAYVETLIVGGDLSAVITDGESGAQTLRFLPTSASTRPEAQVGAALASQTQELQTLLKHVQDTEHRMEVTKEYIDYLKKLKKARDEKKSGGKGSSKAAVDEDIDEDMMEEI</sequence>
<keyword evidence="5" id="KW-1185">Reference proteome</keyword>
<gene>
    <name evidence="4" type="ORF">A1O5_03483</name>
</gene>
<protein>
    <recommendedName>
        <fullName evidence="3">COP9 signalosome complex subunit 3 N-terminal helical repeats domain-containing protein</fullName>
    </recommendedName>
</protein>
<evidence type="ECO:0000256" key="2">
    <source>
        <dbReference type="SAM" id="MobiDB-lite"/>
    </source>
</evidence>
<dbReference type="STRING" id="1182543.W9X9W1"/>